<dbReference type="InterPro" id="IPR001466">
    <property type="entry name" value="Beta-lactam-related"/>
</dbReference>
<dbReference type="InterPro" id="IPR012338">
    <property type="entry name" value="Beta-lactam/transpept-like"/>
</dbReference>
<dbReference type="Pfam" id="PF00144">
    <property type="entry name" value="Beta-lactamase"/>
    <property type="match status" value="1"/>
</dbReference>
<gene>
    <name evidence="2" type="ORF">NAES01612_LOCUS21196</name>
</gene>
<reference evidence="2" key="1">
    <citation type="submission" date="2021-01" db="EMBL/GenBank/DDBJ databases">
        <authorList>
            <person name="Corre E."/>
            <person name="Pelletier E."/>
            <person name="Niang G."/>
            <person name="Scheremetjew M."/>
            <person name="Finn R."/>
            <person name="Kale V."/>
            <person name="Holt S."/>
            <person name="Cochrane G."/>
            <person name="Meng A."/>
            <person name="Brown T."/>
            <person name="Cohen L."/>
        </authorList>
    </citation>
    <scope>NUCLEOTIDE SEQUENCE</scope>
    <source>
        <strain evidence="2">SoJaBio B1-5/56/2</strain>
    </source>
</reference>
<organism evidence="2">
    <name type="scientific">Paramoeba aestuarina</name>
    <dbReference type="NCBI Taxonomy" id="180227"/>
    <lineage>
        <taxon>Eukaryota</taxon>
        <taxon>Amoebozoa</taxon>
        <taxon>Discosea</taxon>
        <taxon>Flabellinia</taxon>
        <taxon>Dactylopodida</taxon>
        <taxon>Paramoebidae</taxon>
        <taxon>Paramoeba</taxon>
    </lineage>
</organism>
<dbReference type="PANTHER" id="PTHR43319:SF3">
    <property type="entry name" value="BETA-LACTAMASE-RELATED DOMAIN-CONTAINING PROTEIN"/>
    <property type="match status" value="1"/>
</dbReference>
<dbReference type="Gene3D" id="3.40.710.10">
    <property type="entry name" value="DD-peptidase/beta-lactamase superfamily"/>
    <property type="match status" value="1"/>
</dbReference>
<evidence type="ECO:0000259" key="1">
    <source>
        <dbReference type="Pfam" id="PF00144"/>
    </source>
</evidence>
<evidence type="ECO:0000313" key="2">
    <source>
        <dbReference type="EMBL" id="CAE2328693.1"/>
    </source>
</evidence>
<dbReference type="AlphaFoldDB" id="A0A7S4U732"/>
<proteinExistence type="predicted"/>
<dbReference type="EMBL" id="HBKR01032239">
    <property type="protein sequence ID" value="CAE2328693.1"/>
    <property type="molecule type" value="Transcribed_RNA"/>
</dbReference>
<dbReference type="SUPFAM" id="SSF56601">
    <property type="entry name" value="beta-lactamase/transpeptidase-like"/>
    <property type="match status" value="1"/>
</dbReference>
<dbReference type="PANTHER" id="PTHR43319">
    <property type="entry name" value="BETA-LACTAMASE-RELATED"/>
    <property type="match status" value="1"/>
</dbReference>
<name>A0A7S4U732_9EUKA</name>
<protein>
    <recommendedName>
        <fullName evidence="1">Beta-lactamase-related domain-containing protein</fullName>
    </recommendedName>
</protein>
<feature type="domain" description="Beta-lactamase-related" evidence="1">
    <location>
        <begin position="2"/>
        <end position="368"/>
    </location>
</feature>
<dbReference type="InterPro" id="IPR052907">
    <property type="entry name" value="Beta-lactamase/esterase"/>
</dbReference>
<sequence>MHKGERVVDIVFGWEDRSFKEKYSNDTIQIIFSSTKVVESIAMAMLVDRGLISYNDKISKYWPEFAQAGKQDVSLGDLMSHAGGVAGNFPRLLTSDDIKNDRDGKESPLAEILAETPLDETCFRQKGTQGYHALSRGLFARQIMRRVDPKKRSMDQFVREEIVEPMNLDFRIGLTKEEDVERNGKVQETPWWRGMFGMIPRFILPKWLTAPFFNDIFLNDIEIKMMKSFGKEGSPGSNAVNRVFAGALNLESWGRSAEWRHIESPSTHGYSNGQTLARIAQTMSNKGTDPWTGTKLMSEKTYEIATKFFPRQTDSVLLTNTKYSVGGFGTFEGYPEDCIGWGGAGGSLIQWCPGSDVSIGYVMNYYSPHGIDWRGVKYLFEGLAIANNQ</sequence>
<accession>A0A7S4U732</accession>